<dbReference type="GO" id="GO:0003677">
    <property type="term" value="F:DNA binding"/>
    <property type="evidence" value="ECO:0007669"/>
    <property type="project" value="UniProtKB-KW"/>
</dbReference>
<dbReference type="CDD" id="cd06291">
    <property type="entry name" value="PBP1_Qymf-like"/>
    <property type="match status" value="1"/>
</dbReference>
<keyword evidence="4" id="KW-0804">Transcription</keyword>
<evidence type="ECO:0000259" key="5">
    <source>
        <dbReference type="PROSITE" id="PS50932"/>
    </source>
</evidence>
<dbReference type="EMBL" id="JBHUOQ010000005">
    <property type="protein sequence ID" value="MFD2831541.1"/>
    <property type="molecule type" value="Genomic_DNA"/>
</dbReference>
<keyword evidence="7" id="KW-1185">Reference proteome</keyword>
<evidence type="ECO:0000256" key="3">
    <source>
        <dbReference type="ARBA" id="ARBA00023125"/>
    </source>
</evidence>
<dbReference type="PROSITE" id="PS00356">
    <property type="entry name" value="HTH_LACI_1"/>
    <property type="match status" value="1"/>
</dbReference>
<accession>A0ABW5WXI9</accession>
<dbReference type="SUPFAM" id="SSF53822">
    <property type="entry name" value="Periplasmic binding protein-like I"/>
    <property type="match status" value="1"/>
</dbReference>
<dbReference type="InterPro" id="IPR010982">
    <property type="entry name" value="Lambda_DNA-bd_dom_sf"/>
</dbReference>
<protein>
    <submittedName>
        <fullName evidence="6">LacI family DNA-binding transcriptional regulator</fullName>
    </submittedName>
</protein>
<evidence type="ECO:0000313" key="7">
    <source>
        <dbReference type="Proteomes" id="UP001597519"/>
    </source>
</evidence>
<keyword evidence="1" id="KW-0678">Repressor</keyword>
<feature type="domain" description="HTH lacI-type" evidence="5">
    <location>
        <begin position="2"/>
        <end position="56"/>
    </location>
</feature>
<gene>
    <name evidence="6" type="ORF">ACFSX4_13775</name>
</gene>
<dbReference type="InterPro" id="IPR046335">
    <property type="entry name" value="LacI/GalR-like_sensor"/>
</dbReference>
<sequence>MTTIKDIAKEVGVSVATVSRALNDSGYASSGVKKKVLDAARKLNYVPNEVARSLYNNKSRVIGVLVPDISNPYFPRMIRGIEDAANENNYRILLGNTDQNIDKEKKYLEIFHQNNCAGIITATWTVEKSIQNLKVPVVMIDRVNDKYVSVEADNFKGGRIQADHLIEQGAKHILIIAGPEKYSSFRNRTIGASERLNDLKINCEVKDSISVRTLMDKSDVKFFRGFDGIICPNDMYAYEVLSFLNENNINIPSEIKIIGFDDLEFSKWVSPELTTVRQPIYEMGKEAFALLIQEDEKNKRNILDVELIQRKST</sequence>
<dbReference type="PANTHER" id="PTHR30146:SF95">
    <property type="entry name" value="RIBOSE OPERON REPRESSOR"/>
    <property type="match status" value="1"/>
</dbReference>
<dbReference type="Gene3D" id="1.10.260.40">
    <property type="entry name" value="lambda repressor-like DNA-binding domains"/>
    <property type="match status" value="1"/>
</dbReference>
<dbReference type="InterPro" id="IPR000843">
    <property type="entry name" value="HTH_LacI"/>
</dbReference>
<organism evidence="6 7">
    <name type="scientific">Corticicoccus populi</name>
    <dbReference type="NCBI Taxonomy" id="1812821"/>
    <lineage>
        <taxon>Bacteria</taxon>
        <taxon>Bacillati</taxon>
        <taxon>Bacillota</taxon>
        <taxon>Bacilli</taxon>
        <taxon>Bacillales</taxon>
        <taxon>Staphylococcaceae</taxon>
        <taxon>Corticicoccus</taxon>
    </lineage>
</organism>
<name>A0ABW5WXI9_9STAP</name>
<comment type="caution">
    <text evidence="6">The sequence shown here is derived from an EMBL/GenBank/DDBJ whole genome shotgun (WGS) entry which is preliminary data.</text>
</comment>
<dbReference type="PRINTS" id="PR00036">
    <property type="entry name" value="HTHLACI"/>
</dbReference>
<dbReference type="Pfam" id="PF00356">
    <property type="entry name" value="LacI"/>
    <property type="match status" value="1"/>
</dbReference>
<proteinExistence type="predicted"/>
<evidence type="ECO:0000256" key="2">
    <source>
        <dbReference type="ARBA" id="ARBA00023015"/>
    </source>
</evidence>
<dbReference type="CDD" id="cd01392">
    <property type="entry name" value="HTH_LacI"/>
    <property type="match status" value="1"/>
</dbReference>
<evidence type="ECO:0000256" key="1">
    <source>
        <dbReference type="ARBA" id="ARBA00022491"/>
    </source>
</evidence>
<keyword evidence="2" id="KW-0805">Transcription regulation</keyword>
<dbReference type="InterPro" id="IPR028082">
    <property type="entry name" value="Peripla_BP_I"/>
</dbReference>
<dbReference type="PANTHER" id="PTHR30146">
    <property type="entry name" value="LACI-RELATED TRANSCRIPTIONAL REPRESSOR"/>
    <property type="match status" value="1"/>
</dbReference>
<evidence type="ECO:0000313" key="6">
    <source>
        <dbReference type="EMBL" id="MFD2831541.1"/>
    </source>
</evidence>
<dbReference type="PROSITE" id="PS50932">
    <property type="entry name" value="HTH_LACI_2"/>
    <property type="match status" value="1"/>
</dbReference>
<evidence type="ECO:0000256" key="4">
    <source>
        <dbReference type="ARBA" id="ARBA00023163"/>
    </source>
</evidence>
<dbReference type="Pfam" id="PF13377">
    <property type="entry name" value="Peripla_BP_3"/>
    <property type="match status" value="1"/>
</dbReference>
<reference evidence="7" key="1">
    <citation type="journal article" date="2019" name="Int. J. Syst. Evol. Microbiol.">
        <title>The Global Catalogue of Microorganisms (GCM) 10K type strain sequencing project: providing services to taxonomists for standard genome sequencing and annotation.</title>
        <authorList>
            <consortium name="The Broad Institute Genomics Platform"/>
            <consortium name="The Broad Institute Genome Sequencing Center for Infectious Disease"/>
            <person name="Wu L."/>
            <person name="Ma J."/>
        </authorList>
    </citation>
    <scope>NUCLEOTIDE SEQUENCE [LARGE SCALE GENOMIC DNA]</scope>
    <source>
        <strain evidence="7">KCTC 33575</strain>
    </source>
</reference>
<dbReference type="Gene3D" id="3.40.50.2300">
    <property type="match status" value="2"/>
</dbReference>
<dbReference type="SMART" id="SM00354">
    <property type="entry name" value="HTH_LACI"/>
    <property type="match status" value="1"/>
</dbReference>
<keyword evidence="3 6" id="KW-0238">DNA-binding</keyword>
<dbReference type="Proteomes" id="UP001597519">
    <property type="component" value="Unassembled WGS sequence"/>
</dbReference>
<dbReference type="SUPFAM" id="SSF47413">
    <property type="entry name" value="lambda repressor-like DNA-binding domains"/>
    <property type="match status" value="1"/>
</dbReference>
<dbReference type="RefSeq" id="WP_377775864.1">
    <property type="nucleotide sequence ID" value="NZ_JBHUOQ010000005.1"/>
</dbReference>